<keyword evidence="8" id="KW-0833">Ubl conjugation pathway</keyword>
<comment type="subcellular location">
    <subcellularLocation>
        <location evidence="2">Membrane</location>
        <topology evidence="2">Multi-pass membrane protein</topology>
    </subcellularLocation>
</comment>
<dbReference type="EC" id="2.3.2.27" evidence="3"/>
<accession>A0ABC8YBE5</accession>
<dbReference type="PANTHER" id="PTHR47568:SF2">
    <property type="entry name" value="E3 UBIQUITIN-PROTEIN LIGASE SP1-RELATED"/>
    <property type="match status" value="1"/>
</dbReference>
<evidence type="ECO:0000259" key="13">
    <source>
        <dbReference type="Pfam" id="PF12483"/>
    </source>
</evidence>
<dbReference type="Proteomes" id="UP001497457">
    <property type="component" value="Chromosome 16b"/>
</dbReference>
<evidence type="ECO:0000256" key="8">
    <source>
        <dbReference type="ARBA" id="ARBA00022786"/>
    </source>
</evidence>
<proteinExistence type="predicted"/>
<evidence type="ECO:0000256" key="7">
    <source>
        <dbReference type="ARBA" id="ARBA00022771"/>
    </source>
</evidence>
<reference evidence="15" key="1">
    <citation type="submission" date="2024-06" db="EMBL/GenBank/DDBJ databases">
        <authorList>
            <person name="Ryan C."/>
        </authorList>
    </citation>
    <scope>NUCLEOTIDE SEQUENCE [LARGE SCALE GENOMIC DNA]</scope>
</reference>
<dbReference type="EMBL" id="OZ075126">
    <property type="protein sequence ID" value="CAL4939509.1"/>
    <property type="molecule type" value="Genomic_DNA"/>
</dbReference>
<keyword evidence="4" id="KW-0808">Transferase</keyword>
<organism evidence="14 15">
    <name type="scientific">Urochloa decumbens</name>
    <dbReference type="NCBI Taxonomy" id="240449"/>
    <lineage>
        <taxon>Eukaryota</taxon>
        <taxon>Viridiplantae</taxon>
        <taxon>Streptophyta</taxon>
        <taxon>Embryophyta</taxon>
        <taxon>Tracheophyta</taxon>
        <taxon>Spermatophyta</taxon>
        <taxon>Magnoliopsida</taxon>
        <taxon>Liliopsida</taxon>
        <taxon>Poales</taxon>
        <taxon>Poaceae</taxon>
        <taxon>PACMAD clade</taxon>
        <taxon>Panicoideae</taxon>
        <taxon>Panicodae</taxon>
        <taxon>Paniceae</taxon>
        <taxon>Melinidinae</taxon>
        <taxon>Urochloa</taxon>
    </lineage>
</organism>
<keyword evidence="6" id="KW-0479">Metal-binding</keyword>
<evidence type="ECO:0000256" key="12">
    <source>
        <dbReference type="SAM" id="Phobius"/>
    </source>
</evidence>
<dbReference type="GO" id="GO:0061630">
    <property type="term" value="F:ubiquitin protein ligase activity"/>
    <property type="evidence" value="ECO:0007669"/>
    <property type="project" value="UniProtKB-EC"/>
</dbReference>
<comment type="catalytic activity">
    <reaction evidence="1">
        <text>S-ubiquitinyl-[E2 ubiquitin-conjugating enzyme]-L-cysteine + [acceptor protein]-L-lysine = [E2 ubiquitin-conjugating enzyme]-L-cysteine + N(6)-ubiquitinyl-[acceptor protein]-L-lysine.</text>
        <dbReference type="EC" id="2.3.2.27"/>
    </reaction>
</comment>
<dbReference type="InterPro" id="IPR022170">
    <property type="entry name" value="MUL1-like"/>
</dbReference>
<feature type="transmembrane region" description="Helical" evidence="12">
    <location>
        <begin position="240"/>
        <end position="256"/>
    </location>
</feature>
<keyword evidence="7" id="KW-0863">Zinc-finger</keyword>
<evidence type="ECO:0000256" key="1">
    <source>
        <dbReference type="ARBA" id="ARBA00000900"/>
    </source>
</evidence>
<dbReference type="GO" id="GO:0016020">
    <property type="term" value="C:membrane"/>
    <property type="evidence" value="ECO:0007669"/>
    <property type="project" value="UniProtKB-SubCell"/>
</dbReference>
<keyword evidence="10 12" id="KW-1133">Transmembrane helix</keyword>
<keyword evidence="15" id="KW-1185">Reference proteome</keyword>
<evidence type="ECO:0000256" key="4">
    <source>
        <dbReference type="ARBA" id="ARBA00022679"/>
    </source>
</evidence>
<evidence type="ECO:0000256" key="6">
    <source>
        <dbReference type="ARBA" id="ARBA00022723"/>
    </source>
</evidence>
<evidence type="ECO:0000256" key="10">
    <source>
        <dbReference type="ARBA" id="ARBA00022989"/>
    </source>
</evidence>
<sequence>MADGGGPGGYLLGGVACFCAGAGCYYLGKSRLESAGVVRSARRFRRIHDLSVLLDSSSGHLPLVTVSGRVTQHYLKKTRKKADEEYLVVKKTKDNCGDEHLLIKKEEKDDVGQWTHFSEVISSTKKEVPWNLDDGTGHLEIAGACTANGFSLSLGSEVFEKQPHSCGCECTLKILGLKRTERILQIGAPLTVVGEAFKDNSGKITIQHPRNSGPFHVSSSSIDRIISGLGTEARCCQFCAVAFAASGMFLLGGFALR</sequence>
<dbReference type="InterPro" id="IPR044231">
    <property type="entry name" value="SP1/SPL1"/>
</dbReference>
<evidence type="ECO:0000313" key="14">
    <source>
        <dbReference type="EMBL" id="CAL4939509.1"/>
    </source>
</evidence>
<name>A0ABC8YBE5_9POAL</name>
<evidence type="ECO:0000256" key="9">
    <source>
        <dbReference type="ARBA" id="ARBA00022833"/>
    </source>
</evidence>
<evidence type="ECO:0000256" key="5">
    <source>
        <dbReference type="ARBA" id="ARBA00022692"/>
    </source>
</evidence>
<dbReference type="Pfam" id="PF12483">
    <property type="entry name" value="GIDE"/>
    <property type="match status" value="1"/>
</dbReference>
<protein>
    <recommendedName>
        <fullName evidence="3">RING-type E3 ubiquitin transferase</fullName>
        <ecNumber evidence="3">2.3.2.27</ecNumber>
    </recommendedName>
</protein>
<evidence type="ECO:0000256" key="2">
    <source>
        <dbReference type="ARBA" id="ARBA00004141"/>
    </source>
</evidence>
<reference evidence="14 15" key="2">
    <citation type="submission" date="2024-10" db="EMBL/GenBank/DDBJ databases">
        <authorList>
            <person name="Ryan C."/>
        </authorList>
    </citation>
    <scope>NUCLEOTIDE SEQUENCE [LARGE SCALE GENOMIC DNA]</scope>
</reference>
<evidence type="ECO:0000256" key="3">
    <source>
        <dbReference type="ARBA" id="ARBA00012483"/>
    </source>
</evidence>
<feature type="domain" description="E3 Ubiquitin ligase MUL1-like" evidence="13">
    <location>
        <begin position="104"/>
        <end position="247"/>
    </location>
</feature>
<dbReference type="PANTHER" id="PTHR47568">
    <property type="match status" value="1"/>
</dbReference>
<dbReference type="GO" id="GO:0008270">
    <property type="term" value="F:zinc ion binding"/>
    <property type="evidence" value="ECO:0007669"/>
    <property type="project" value="UniProtKB-KW"/>
</dbReference>
<evidence type="ECO:0000256" key="11">
    <source>
        <dbReference type="ARBA" id="ARBA00023136"/>
    </source>
</evidence>
<keyword evidence="5 12" id="KW-0812">Transmembrane</keyword>
<evidence type="ECO:0000313" key="15">
    <source>
        <dbReference type="Proteomes" id="UP001497457"/>
    </source>
</evidence>
<keyword evidence="9" id="KW-0862">Zinc</keyword>
<gene>
    <name evidence="14" type="ORF">URODEC1_LOCUS31955</name>
</gene>
<keyword evidence="11 12" id="KW-0472">Membrane</keyword>
<dbReference type="AlphaFoldDB" id="A0ABC8YBE5"/>